<evidence type="ECO:0000313" key="2">
    <source>
        <dbReference type="EMBL" id="SDM81111.1"/>
    </source>
</evidence>
<proteinExistence type="predicted"/>
<gene>
    <name evidence="2" type="ORF">SAMN04489726_3474</name>
</gene>
<sequence length="103" mass="11179">MEPAAALNRGHNGGMNEPKPLEGEIVDVTPPPPVTPQFDYDEGGVPTFDYVRDRIEGRAATAAGATELDAVAGDAADVEQQFAERERAGRDRLEEIRRSMRGE</sequence>
<dbReference type="eggNOG" id="COG1842">
    <property type="taxonomic scope" value="Bacteria"/>
</dbReference>
<evidence type="ECO:0000256" key="1">
    <source>
        <dbReference type="SAM" id="MobiDB-lite"/>
    </source>
</evidence>
<dbReference type="STRING" id="211114.SAMN04489726_3474"/>
<dbReference type="EMBL" id="LT629701">
    <property type="protein sequence ID" value="SDM81111.1"/>
    <property type="molecule type" value="Genomic_DNA"/>
</dbReference>
<evidence type="ECO:0008006" key="4">
    <source>
        <dbReference type="Google" id="ProtNLM"/>
    </source>
</evidence>
<organism evidence="2 3">
    <name type="scientific">Allokutzneria albata</name>
    <name type="common">Kibdelosporangium albatum</name>
    <dbReference type="NCBI Taxonomy" id="211114"/>
    <lineage>
        <taxon>Bacteria</taxon>
        <taxon>Bacillati</taxon>
        <taxon>Actinomycetota</taxon>
        <taxon>Actinomycetes</taxon>
        <taxon>Pseudonocardiales</taxon>
        <taxon>Pseudonocardiaceae</taxon>
        <taxon>Allokutzneria</taxon>
    </lineage>
</organism>
<protein>
    <recommendedName>
        <fullName evidence="4">PspA domain-containing protein</fullName>
    </recommendedName>
</protein>
<keyword evidence="3" id="KW-1185">Reference proteome</keyword>
<accession>A0A1G9WA53</accession>
<dbReference type="Proteomes" id="UP000183376">
    <property type="component" value="Chromosome I"/>
</dbReference>
<feature type="region of interest" description="Disordered" evidence="1">
    <location>
        <begin position="1"/>
        <end position="44"/>
    </location>
</feature>
<name>A0A1G9WA53_ALLAB</name>
<reference evidence="2 3" key="1">
    <citation type="submission" date="2016-10" db="EMBL/GenBank/DDBJ databases">
        <authorList>
            <person name="de Groot N.N."/>
        </authorList>
    </citation>
    <scope>NUCLEOTIDE SEQUENCE [LARGE SCALE GENOMIC DNA]</scope>
    <source>
        <strain evidence="2 3">DSM 44149</strain>
    </source>
</reference>
<evidence type="ECO:0000313" key="3">
    <source>
        <dbReference type="Proteomes" id="UP000183376"/>
    </source>
</evidence>
<dbReference type="AlphaFoldDB" id="A0A1G9WA53"/>